<organism evidence="2 3">
    <name type="scientific">Meloidogyne hapla</name>
    <name type="common">Root-knot nematode worm</name>
    <dbReference type="NCBI Taxonomy" id="6305"/>
    <lineage>
        <taxon>Eukaryota</taxon>
        <taxon>Metazoa</taxon>
        <taxon>Ecdysozoa</taxon>
        <taxon>Nematoda</taxon>
        <taxon>Chromadorea</taxon>
        <taxon>Rhabditida</taxon>
        <taxon>Tylenchina</taxon>
        <taxon>Tylenchomorpha</taxon>
        <taxon>Tylenchoidea</taxon>
        <taxon>Meloidogynidae</taxon>
        <taxon>Meloidogyninae</taxon>
        <taxon>Meloidogyne</taxon>
    </lineage>
</organism>
<reference evidence="3" key="1">
    <citation type="submission" date="2016-11" db="UniProtKB">
        <authorList>
            <consortium name="WormBaseParasite"/>
        </authorList>
    </citation>
    <scope>IDENTIFICATION</scope>
</reference>
<dbReference type="Gene3D" id="1.10.287.3810">
    <property type="match status" value="1"/>
</dbReference>
<protein>
    <submittedName>
        <fullName evidence="3">Tryptophan 2,3-dioxygenase</fullName>
    </submittedName>
</protein>
<dbReference type="InterPro" id="IPR037217">
    <property type="entry name" value="Trp/Indoleamine_2_3_dOase-like"/>
</dbReference>
<accession>A0A1I8B9F2</accession>
<dbReference type="GO" id="GO:0004833">
    <property type="term" value="F:L-tryptophan 2,3-dioxygenase activity"/>
    <property type="evidence" value="ECO:0007669"/>
    <property type="project" value="InterPro"/>
</dbReference>
<feature type="compositionally biased region" description="Acidic residues" evidence="1">
    <location>
        <begin position="229"/>
        <end position="239"/>
    </location>
</feature>
<feature type="compositionally biased region" description="Polar residues" evidence="1">
    <location>
        <begin position="240"/>
        <end position="251"/>
    </location>
</feature>
<dbReference type="WBParaSite" id="MhA1_Contig174.frz3.fgene5">
    <property type="protein sequence ID" value="MhA1_Contig174.frz3.fgene5"/>
    <property type="gene ID" value="MhA1_Contig174.frz3.fgene5"/>
</dbReference>
<dbReference type="PANTHER" id="PTHR10138:SF0">
    <property type="entry name" value="TRYPTOPHAN 2,3-DIOXYGENASE"/>
    <property type="match status" value="1"/>
</dbReference>
<dbReference type="InterPro" id="IPR004981">
    <property type="entry name" value="Trp_2_3_dOase"/>
</dbReference>
<dbReference type="Gene3D" id="1.20.58.480">
    <property type="match status" value="1"/>
</dbReference>
<sequence>MTCPYLADRTTLNIHEDEGESEIIKSDNQSKQPSSTSSSSVRDGVYKAAIFTDQISYNGYLQLDKLLDCQVMRSNDGKRFIPDEHLFIITHQTYELWFKQCKRYIETNQIVDETKTLQIVSLLERTAKILKLLVDQILILETMSPLDFVEFRNFLTSASGFQSLQFRLLENKLGILNKNRVSYNYQHYKEVFVKNDQENDLITQSEREPSLFVLVDRWLSRTPGIYEEEFDEETDDISETNDSLSNKQSSLDPGMNVSQYLSFMLEEVNNPNQTKEERDLRGDEYVKIRRSFQTITNENDYNTFVEKGERRLSHNALKGALMIYFYRDMPRFSQPYQILFHLMDIDSLLQKWRCSYKSLDK</sequence>
<evidence type="ECO:0000256" key="1">
    <source>
        <dbReference type="SAM" id="MobiDB-lite"/>
    </source>
</evidence>
<dbReference type="GO" id="GO:0019441">
    <property type="term" value="P:L-tryptophan catabolic process to kynurenine"/>
    <property type="evidence" value="ECO:0007669"/>
    <property type="project" value="InterPro"/>
</dbReference>
<feature type="region of interest" description="Disordered" evidence="1">
    <location>
        <begin position="21"/>
        <end position="40"/>
    </location>
</feature>
<dbReference type="GO" id="GO:0019442">
    <property type="term" value="P:L-tryptophan catabolic process to acetyl-CoA"/>
    <property type="evidence" value="ECO:0007669"/>
    <property type="project" value="TreeGrafter"/>
</dbReference>
<proteinExistence type="predicted"/>
<dbReference type="GO" id="GO:0020037">
    <property type="term" value="F:heme binding"/>
    <property type="evidence" value="ECO:0007669"/>
    <property type="project" value="InterPro"/>
</dbReference>
<feature type="region of interest" description="Disordered" evidence="1">
    <location>
        <begin position="229"/>
        <end position="251"/>
    </location>
</feature>
<feature type="compositionally biased region" description="Low complexity" evidence="1">
    <location>
        <begin position="26"/>
        <end position="40"/>
    </location>
</feature>
<evidence type="ECO:0000313" key="3">
    <source>
        <dbReference type="WBParaSite" id="MhA1_Contig174.frz3.fgene5"/>
    </source>
</evidence>
<dbReference type="Pfam" id="PF03301">
    <property type="entry name" value="Trp_dioxygenase"/>
    <property type="match status" value="1"/>
</dbReference>
<name>A0A1I8B9F2_MELHA</name>
<dbReference type="Proteomes" id="UP000095281">
    <property type="component" value="Unplaced"/>
</dbReference>
<dbReference type="OMA" id="YTAECYD"/>
<dbReference type="GO" id="GO:0046872">
    <property type="term" value="F:metal ion binding"/>
    <property type="evidence" value="ECO:0007669"/>
    <property type="project" value="InterPro"/>
</dbReference>
<dbReference type="PANTHER" id="PTHR10138">
    <property type="entry name" value="TRYPTOPHAN 2,3-DIOXYGENASE"/>
    <property type="match status" value="1"/>
</dbReference>
<dbReference type="AlphaFoldDB" id="A0A1I8B9F2"/>
<keyword evidence="2" id="KW-1185">Reference proteome</keyword>
<dbReference type="SUPFAM" id="SSF140959">
    <property type="entry name" value="Indolic compounds 2,3-dioxygenase-like"/>
    <property type="match status" value="1"/>
</dbReference>
<evidence type="ECO:0000313" key="2">
    <source>
        <dbReference type="Proteomes" id="UP000095281"/>
    </source>
</evidence>